<protein>
    <submittedName>
        <fullName evidence="2">Maleylpyruvate isomerase</fullName>
        <ecNumber evidence="2">5.2.1.4</ecNumber>
    </submittedName>
</protein>
<gene>
    <name evidence="2" type="ORF">JOF53_001175</name>
</gene>
<name>A0ABS5A6S9_9PSEU</name>
<comment type="caution">
    <text evidence="2">The sequence shown here is derived from an EMBL/GenBank/DDBJ whole genome shotgun (WGS) entry which is preliminary data.</text>
</comment>
<keyword evidence="3" id="KW-1185">Reference proteome</keyword>
<proteinExistence type="predicted"/>
<evidence type="ECO:0000259" key="1">
    <source>
        <dbReference type="Pfam" id="PF11716"/>
    </source>
</evidence>
<organism evidence="2 3">
    <name type="scientific">Crossiella equi</name>
    <dbReference type="NCBI Taxonomy" id="130796"/>
    <lineage>
        <taxon>Bacteria</taxon>
        <taxon>Bacillati</taxon>
        <taxon>Actinomycetota</taxon>
        <taxon>Actinomycetes</taxon>
        <taxon>Pseudonocardiales</taxon>
        <taxon>Pseudonocardiaceae</taxon>
        <taxon>Crossiella</taxon>
    </lineage>
</organism>
<dbReference type="RefSeq" id="WP_249044316.1">
    <property type="nucleotide sequence ID" value="NZ_JAGIOO010000001.1"/>
</dbReference>
<dbReference type="NCBIfam" id="TIGR03083">
    <property type="entry name" value="maleylpyruvate isomerase family mycothiol-dependent enzyme"/>
    <property type="match status" value="1"/>
</dbReference>
<dbReference type="InterPro" id="IPR017517">
    <property type="entry name" value="Maleyloyr_isom"/>
</dbReference>
<dbReference type="Proteomes" id="UP001519363">
    <property type="component" value="Unassembled WGS sequence"/>
</dbReference>
<dbReference type="InterPro" id="IPR024344">
    <property type="entry name" value="MDMPI_metal-binding"/>
</dbReference>
<dbReference type="Pfam" id="PF11716">
    <property type="entry name" value="MDMPI_N"/>
    <property type="match status" value="1"/>
</dbReference>
<dbReference type="SUPFAM" id="SSF109854">
    <property type="entry name" value="DinB/YfiT-like putative metalloenzymes"/>
    <property type="match status" value="1"/>
</dbReference>
<accession>A0ABS5A6S9</accession>
<evidence type="ECO:0000313" key="3">
    <source>
        <dbReference type="Proteomes" id="UP001519363"/>
    </source>
</evidence>
<keyword evidence="2" id="KW-0413">Isomerase</keyword>
<reference evidence="2 3" key="1">
    <citation type="submission" date="2021-03" db="EMBL/GenBank/DDBJ databases">
        <title>Sequencing the genomes of 1000 actinobacteria strains.</title>
        <authorList>
            <person name="Klenk H.-P."/>
        </authorList>
    </citation>
    <scope>NUCLEOTIDE SEQUENCE [LARGE SCALE GENOMIC DNA]</scope>
    <source>
        <strain evidence="2 3">DSM 44580</strain>
    </source>
</reference>
<dbReference type="GO" id="GO:0050077">
    <property type="term" value="F:maleylpyruvate isomerase activity"/>
    <property type="evidence" value="ECO:0007669"/>
    <property type="project" value="UniProtKB-EC"/>
</dbReference>
<dbReference type="InterPro" id="IPR034660">
    <property type="entry name" value="DinB/YfiT-like"/>
</dbReference>
<dbReference type="Gene3D" id="1.20.120.450">
    <property type="entry name" value="dinb family like domain"/>
    <property type="match status" value="1"/>
</dbReference>
<dbReference type="EC" id="5.2.1.4" evidence="2"/>
<sequence length="195" mass="21267">MSPREWLATGTEVFLRTVAALPDEHFADPSGLPGWRRAHVVAHVHHNAEALRRLVRWAATGVEHRMYRDAAQRQAEIDHGATLSPGELRTLLHRSATALAADLAALSETAWRRPVVTAQGRTVPATEIPWLRAREVWVHAVDLACGVGFADLPPDFLTALVTEVSGRHATGAHAAELAEWLTGRGDTAPALGRWL</sequence>
<evidence type="ECO:0000313" key="2">
    <source>
        <dbReference type="EMBL" id="MBP2472303.1"/>
    </source>
</evidence>
<dbReference type="EMBL" id="JAGIOO010000001">
    <property type="protein sequence ID" value="MBP2472303.1"/>
    <property type="molecule type" value="Genomic_DNA"/>
</dbReference>
<feature type="domain" description="Mycothiol-dependent maleylpyruvate isomerase metal-binding" evidence="1">
    <location>
        <begin position="8"/>
        <end position="144"/>
    </location>
</feature>